<keyword evidence="2 3" id="KW-0808">Transferase</keyword>
<dbReference type="AlphaFoldDB" id="A0ABD3IY94"/>
<dbReference type="PANTHER" id="PTHR48044">
    <property type="entry name" value="GLYCOSYLTRANSFERASE"/>
    <property type="match status" value="1"/>
</dbReference>
<evidence type="ECO:0000259" key="5">
    <source>
        <dbReference type="Pfam" id="PF26168"/>
    </source>
</evidence>
<evidence type="ECO:0000256" key="3">
    <source>
        <dbReference type="RuleBase" id="RU003718"/>
    </source>
</evidence>
<organism evidence="6 7">
    <name type="scientific">Eucalyptus globulus</name>
    <name type="common">Tasmanian blue gum</name>
    <dbReference type="NCBI Taxonomy" id="34317"/>
    <lineage>
        <taxon>Eukaryota</taxon>
        <taxon>Viridiplantae</taxon>
        <taxon>Streptophyta</taxon>
        <taxon>Embryophyta</taxon>
        <taxon>Tracheophyta</taxon>
        <taxon>Spermatophyta</taxon>
        <taxon>Magnoliopsida</taxon>
        <taxon>eudicotyledons</taxon>
        <taxon>Gunneridae</taxon>
        <taxon>Pentapetalae</taxon>
        <taxon>rosids</taxon>
        <taxon>malvids</taxon>
        <taxon>Myrtales</taxon>
        <taxon>Myrtaceae</taxon>
        <taxon>Myrtoideae</taxon>
        <taxon>Eucalypteae</taxon>
        <taxon>Eucalyptus</taxon>
    </lineage>
</organism>
<dbReference type="PANTHER" id="PTHR48044:SF29">
    <property type="entry name" value="GLYCOSYLTRANSFERASE"/>
    <property type="match status" value="1"/>
</dbReference>
<dbReference type="Pfam" id="PF00201">
    <property type="entry name" value="UDPGT"/>
    <property type="match status" value="1"/>
</dbReference>
<dbReference type="Proteomes" id="UP001634007">
    <property type="component" value="Unassembled WGS sequence"/>
</dbReference>
<comment type="similarity">
    <text evidence="1 3">Belongs to the UDP-glycosyltransferase family.</text>
</comment>
<gene>
    <name evidence="6" type="ORF">ACJRO7_003923</name>
</gene>
<protein>
    <recommendedName>
        <fullName evidence="4">Glycosyltransferase</fullName>
        <ecNumber evidence="4">2.4.1.-</ecNumber>
    </recommendedName>
</protein>
<dbReference type="InterPro" id="IPR035595">
    <property type="entry name" value="UDP_glycos_trans_CS"/>
</dbReference>
<name>A0ABD3IY94_EUCGL</name>
<dbReference type="FunFam" id="3.40.50.2000:FF:000060">
    <property type="entry name" value="Glycosyltransferase"/>
    <property type="match status" value="1"/>
</dbReference>
<dbReference type="GO" id="GO:1901137">
    <property type="term" value="P:carbohydrate derivative biosynthetic process"/>
    <property type="evidence" value="ECO:0007669"/>
    <property type="project" value="UniProtKB-ARBA"/>
</dbReference>
<feature type="domain" description="Glycosyltransferase N-terminal" evidence="5">
    <location>
        <begin position="9"/>
        <end position="234"/>
    </location>
</feature>
<accession>A0ABD3IY94</accession>
<reference evidence="6 7" key="1">
    <citation type="submission" date="2024-11" db="EMBL/GenBank/DDBJ databases">
        <title>Chromosome-level genome assembly of Eucalyptus globulus Labill. provides insights into its genome evolution.</title>
        <authorList>
            <person name="Li X."/>
        </authorList>
    </citation>
    <scope>NUCLEOTIDE SEQUENCE [LARGE SCALE GENOMIC DNA]</scope>
    <source>
        <strain evidence="6">CL2024</strain>
        <tissue evidence="6">Fresh tender leaves</tissue>
    </source>
</reference>
<dbReference type="CDD" id="cd03784">
    <property type="entry name" value="GT1_Gtf-like"/>
    <property type="match status" value="1"/>
</dbReference>
<dbReference type="EC" id="2.4.1.-" evidence="4"/>
<dbReference type="Pfam" id="PF26168">
    <property type="entry name" value="Glyco_transf_N"/>
    <property type="match status" value="1"/>
</dbReference>
<keyword evidence="7" id="KW-1185">Reference proteome</keyword>
<dbReference type="GO" id="GO:0008194">
    <property type="term" value="F:UDP-glycosyltransferase activity"/>
    <property type="evidence" value="ECO:0007669"/>
    <property type="project" value="UniProtKB-ARBA"/>
</dbReference>
<evidence type="ECO:0000313" key="6">
    <source>
        <dbReference type="EMBL" id="KAL3718894.1"/>
    </source>
</evidence>
<sequence>MANMQRPMKVLMLPWLAHGHISPYLELAKRLSTRNFHVYFCSTPVNLSSIKPKISEKYSSSVELVELHLPSLPDLPPHYHTTKGLPPHLMNTLKVAFDMASPGFSDIVKSLGPDLLIHDFLQPWAAEVAKSHGLPSVVFFSVGAGTLSFMFHMIKNTSIEFPFKAIRLHDYEQAKLTDMIDDSTGSLSNKDRCLQCVERSSNFILLKTFRELDGKYMDYLSSLLGKIVVPVGPLVEVPSNIEDGDGIIEWLDKREESSTIFVSFGTEYFLNEKEREEIAYGLELSNVNFIWVIRFPVGESIELEEALPEGFFGRVRDRGLVIDGWAPQGMILEHPSIGGFVSHCGWSSIMESMKSGVPIIAIPMQLDQPLNARMVKDVGVGLEVKRNKNGELERSEIAKVIKDVVVEKDGDGVRRKAKEMGDSVRNKGEGELDEVADALVQLCVGYKEEYVSK</sequence>
<dbReference type="PROSITE" id="PS00375">
    <property type="entry name" value="UDPGT"/>
    <property type="match status" value="1"/>
</dbReference>
<dbReference type="InterPro" id="IPR058980">
    <property type="entry name" value="Glyco_transf_N"/>
</dbReference>
<dbReference type="SUPFAM" id="SSF53756">
    <property type="entry name" value="UDP-Glycosyltransferase/glycogen phosphorylase"/>
    <property type="match status" value="1"/>
</dbReference>
<evidence type="ECO:0000256" key="2">
    <source>
        <dbReference type="ARBA" id="ARBA00022679"/>
    </source>
</evidence>
<comment type="caution">
    <text evidence="6">The sequence shown here is derived from an EMBL/GenBank/DDBJ whole genome shotgun (WGS) entry which is preliminary data.</text>
</comment>
<proteinExistence type="inferred from homology"/>
<evidence type="ECO:0000256" key="4">
    <source>
        <dbReference type="RuleBase" id="RU362057"/>
    </source>
</evidence>
<dbReference type="EMBL" id="JBJKBG010000010">
    <property type="protein sequence ID" value="KAL3718894.1"/>
    <property type="molecule type" value="Genomic_DNA"/>
</dbReference>
<keyword evidence="3" id="KW-0328">Glycosyltransferase</keyword>
<evidence type="ECO:0000256" key="1">
    <source>
        <dbReference type="ARBA" id="ARBA00009995"/>
    </source>
</evidence>
<evidence type="ECO:0000313" key="7">
    <source>
        <dbReference type="Proteomes" id="UP001634007"/>
    </source>
</evidence>
<dbReference type="InterPro" id="IPR002213">
    <property type="entry name" value="UDP_glucos_trans"/>
</dbReference>
<dbReference type="Gene3D" id="3.40.50.2000">
    <property type="entry name" value="Glycogen Phosphorylase B"/>
    <property type="match status" value="2"/>
</dbReference>